<accession>A0ABX0ZW95</accession>
<evidence type="ECO:0000313" key="2">
    <source>
        <dbReference type="EMBL" id="NJP47207.1"/>
    </source>
</evidence>
<comment type="caution">
    <text evidence="2">The sequence shown here is derived from an EMBL/GenBank/DDBJ whole genome shotgun (WGS) entry which is preliminary data.</text>
</comment>
<dbReference type="RefSeq" id="WP_167986047.1">
    <property type="nucleotide sequence ID" value="NZ_JAATEJ010000027.1"/>
</dbReference>
<keyword evidence="1" id="KW-1133">Transmembrane helix</keyword>
<dbReference type="Proteomes" id="UP000734511">
    <property type="component" value="Unassembled WGS sequence"/>
</dbReference>
<feature type="transmembrane region" description="Helical" evidence="1">
    <location>
        <begin position="31"/>
        <end position="59"/>
    </location>
</feature>
<proteinExistence type="predicted"/>
<sequence>MGALAAGAVGFFGFGAGGAFGCGAVAGGDVAQLVVVFDLAGFCLGAFVGVGVAGFGAVLADRGGEDVDAVAGVADGDPAAGAIVFPLCVDVLTVEEWLGTIAPR</sequence>
<keyword evidence="3" id="KW-1185">Reference proteome</keyword>
<protein>
    <submittedName>
        <fullName evidence="2">Uncharacterized protein</fullName>
    </submittedName>
</protein>
<dbReference type="EMBL" id="JAATEJ010000027">
    <property type="protein sequence ID" value="NJP47207.1"/>
    <property type="molecule type" value="Genomic_DNA"/>
</dbReference>
<gene>
    <name evidence="2" type="ORF">HCN08_27950</name>
</gene>
<keyword evidence="1" id="KW-0472">Membrane</keyword>
<keyword evidence="1" id="KW-0812">Transmembrane</keyword>
<name>A0ABX0ZW95_9ACTN</name>
<organism evidence="2 3">
    <name type="scientific">Actinacidiphila epipremni</name>
    <dbReference type="NCBI Taxonomy" id="2053013"/>
    <lineage>
        <taxon>Bacteria</taxon>
        <taxon>Bacillati</taxon>
        <taxon>Actinomycetota</taxon>
        <taxon>Actinomycetes</taxon>
        <taxon>Kitasatosporales</taxon>
        <taxon>Streptomycetaceae</taxon>
        <taxon>Actinacidiphila</taxon>
    </lineage>
</organism>
<reference evidence="2 3" key="1">
    <citation type="submission" date="2020-03" db="EMBL/GenBank/DDBJ databases">
        <title>WGS of actinomycetes isolated from Thailand.</title>
        <authorList>
            <person name="Thawai C."/>
        </authorList>
    </citation>
    <scope>NUCLEOTIDE SEQUENCE [LARGE SCALE GENOMIC DNA]</scope>
    <source>
        <strain evidence="2 3">PRB2-1</strain>
    </source>
</reference>
<evidence type="ECO:0000313" key="3">
    <source>
        <dbReference type="Proteomes" id="UP000734511"/>
    </source>
</evidence>
<evidence type="ECO:0000256" key="1">
    <source>
        <dbReference type="SAM" id="Phobius"/>
    </source>
</evidence>